<dbReference type="PANTHER" id="PTHR35530">
    <property type="entry name" value="TAUTOMERASE-RELATED"/>
    <property type="match status" value="1"/>
</dbReference>
<evidence type="ECO:0000313" key="1">
    <source>
        <dbReference type="EMBL" id="WEJ63534.1"/>
    </source>
</evidence>
<proteinExistence type="predicted"/>
<reference evidence="1 2" key="1">
    <citation type="submission" date="2022-06" db="EMBL/GenBank/DDBJ databases">
        <title>Thiomicrohabdus sp. nov, an obligately chemolithoautotrophic, sulfur-oxidizing bacterium isolated from beach of Guanyin Mountain. Amoy.</title>
        <authorList>
            <person name="Zhu H."/>
        </authorList>
    </citation>
    <scope>NUCLEOTIDE SEQUENCE [LARGE SCALE GENOMIC DNA]</scope>
    <source>
        <strain evidence="1 2">XGS-01</strain>
    </source>
</reference>
<dbReference type="EMBL" id="CP102381">
    <property type="protein sequence ID" value="WEJ63534.1"/>
    <property type="molecule type" value="Genomic_DNA"/>
</dbReference>
<accession>A0ABY8CC24</accession>
<dbReference type="PANTHER" id="PTHR35530:SF2">
    <property type="entry name" value="BSL4019 PROTEIN"/>
    <property type="match status" value="1"/>
</dbReference>
<name>A0ABY8CC24_9GAMM</name>
<protein>
    <submittedName>
        <fullName evidence="1">Tautomerase family protein</fullName>
    </submittedName>
</protein>
<dbReference type="RefSeq" id="WP_275595791.1">
    <property type="nucleotide sequence ID" value="NZ_CP102381.1"/>
</dbReference>
<dbReference type="Gene3D" id="3.30.429.10">
    <property type="entry name" value="Macrophage Migration Inhibitory Factor"/>
    <property type="match status" value="2"/>
</dbReference>
<keyword evidence="2" id="KW-1185">Reference proteome</keyword>
<sequence length="142" mass="16221">MPLINITLPENALSVEKQKQLAELTTHALLKMEGMENNPKAKMLTWVYLHKHPQQDYFIGGKSSTKPHYRFDVTVFANTLQDSHKEALTSELTHLVLKLEGTDDNLLNSARVWVMFHEVADGNWGGAGEIYRLKDLMRMIQS</sequence>
<evidence type="ECO:0000313" key="2">
    <source>
        <dbReference type="Proteomes" id="UP001222275"/>
    </source>
</evidence>
<dbReference type="InterPro" id="IPR014347">
    <property type="entry name" value="Tautomerase/MIF_sf"/>
</dbReference>
<organism evidence="1 2">
    <name type="scientific">Thiomicrorhabdus lithotrophica</name>
    <dbReference type="NCBI Taxonomy" id="2949997"/>
    <lineage>
        <taxon>Bacteria</taxon>
        <taxon>Pseudomonadati</taxon>
        <taxon>Pseudomonadota</taxon>
        <taxon>Gammaproteobacteria</taxon>
        <taxon>Thiotrichales</taxon>
        <taxon>Piscirickettsiaceae</taxon>
        <taxon>Thiomicrorhabdus</taxon>
    </lineage>
</organism>
<dbReference type="SUPFAM" id="SSF55331">
    <property type="entry name" value="Tautomerase/MIF"/>
    <property type="match status" value="1"/>
</dbReference>
<dbReference type="Proteomes" id="UP001222275">
    <property type="component" value="Chromosome"/>
</dbReference>
<gene>
    <name evidence="1" type="ORF">NR989_04585</name>
</gene>